<dbReference type="InterPro" id="IPR026268">
    <property type="entry name" value="RseC"/>
</dbReference>
<comment type="caution">
    <text evidence="2">The sequence shown here is derived from an EMBL/GenBank/DDBJ whole genome shotgun (WGS) entry which is preliminary data.</text>
</comment>
<evidence type="ECO:0000313" key="3">
    <source>
        <dbReference type="Proteomes" id="UP000180254"/>
    </source>
</evidence>
<dbReference type="EMBL" id="MKIE01000003">
    <property type="protein sequence ID" value="OHW62612.1"/>
    <property type="molecule type" value="Genomic_DNA"/>
</dbReference>
<keyword evidence="1" id="KW-0472">Membrane</keyword>
<dbReference type="STRING" id="39480.EUAN_11770"/>
<evidence type="ECO:0000256" key="1">
    <source>
        <dbReference type="SAM" id="Phobius"/>
    </source>
</evidence>
<sequence>MDQRGRVVKVEGEIAQISIIRASACGDSCASCGGECSPDEVTVGAKTNGKDLRVGDIVEISGSTKKMLVSAFLAYLVPLILLMAGTIFGTMKFKEIGVESYELYGFLVGLVGLAVSFFIIRVLGNKISKGTADFEVSRLLKKR</sequence>
<dbReference type="Proteomes" id="UP000180254">
    <property type="component" value="Unassembled WGS sequence"/>
</dbReference>
<name>A0A1S1V7R5_9FIRM</name>
<keyword evidence="1" id="KW-0812">Transmembrane</keyword>
<reference evidence="2 3" key="1">
    <citation type="submission" date="2016-09" db="EMBL/GenBank/DDBJ databases">
        <title>Genome sequence of Eubacterium angustum.</title>
        <authorList>
            <person name="Poehlein A."/>
            <person name="Daniel R."/>
        </authorList>
    </citation>
    <scope>NUCLEOTIDE SEQUENCE [LARGE SCALE GENOMIC DNA]</scope>
    <source>
        <strain evidence="2 3">DSM 1989</strain>
    </source>
</reference>
<feature type="transmembrane region" description="Helical" evidence="1">
    <location>
        <begin position="72"/>
        <end position="91"/>
    </location>
</feature>
<dbReference type="PIRSF" id="PIRSF004923">
    <property type="entry name" value="RseC"/>
    <property type="match status" value="1"/>
</dbReference>
<keyword evidence="3" id="KW-1185">Reference proteome</keyword>
<accession>A0A1S1V7R5</accession>
<proteinExistence type="predicted"/>
<evidence type="ECO:0000313" key="2">
    <source>
        <dbReference type="EMBL" id="OHW62612.1"/>
    </source>
</evidence>
<organism evidence="2 3">
    <name type="scientific">Andreesenia angusta</name>
    <dbReference type="NCBI Taxonomy" id="39480"/>
    <lineage>
        <taxon>Bacteria</taxon>
        <taxon>Bacillati</taxon>
        <taxon>Bacillota</taxon>
        <taxon>Tissierellia</taxon>
        <taxon>Tissierellales</taxon>
        <taxon>Gottschalkiaceae</taxon>
        <taxon>Andreesenia</taxon>
    </lineage>
</organism>
<feature type="transmembrane region" description="Helical" evidence="1">
    <location>
        <begin position="103"/>
        <end position="123"/>
    </location>
</feature>
<dbReference type="PANTHER" id="PTHR35867">
    <property type="entry name" value="PROTEIN RSEC"/>
    <property type="match status" value="1"/>
</dbReference>
<dbReference type="Pfam" id="PF04246">
    <property type="entry name" value="RseC_MucC"/>
    <property type="match status" value="1"/>
</dbReference>
<keyword evidence="1" id="KW-1133">Transmembrane helix</keyword>
<dbReference type="AlphaFoldDB" id="A0A1S1V7R5"/>
<protein>
    <submittedName>
        <fullName evidence="2">SoxR reducing system protein RseC</fullName>
    </submittedName>
</protein>
<dbReference type="RefSeq" id="WP_071062632.1">
    <property type="nucleotide sequence ID" value="NZ_MKIE01000003.1"/>
</dbReference>
<dbReference type="InterPro" id="IPR007359">
    <property type="entry name" value="SigmaE_reg_RseC_MucC"/>
</dbReference>
<dbReference type="PANTHER" id="PTHR35867:SF1">
    <property type="entry name" value="PROTEIN RSEC"/>
    <property type="match status" value="1"/>
</dbReference>
<gene>
    <name evidence="2" type="ORF">EUAN_11770</name>
</gene>